<dbReference type="PANTHER" id="PTHR10993:SF7">
    <property type="entry name" value="LIPOYLTRANSFERASE 2, MITOCHONDRIAL-RELATED"/>
    <property type="match status" value="1"/>
</dbReference>
<dbReference type="GO" id="GO:0033819">
    <property type="term" value="F:lipoyl(octanoyl) transferase activity"/>
    <property type="evidence" value="ECO:0007669"/>
    <property type="project" value="UniProtKB-EC"/>
</dbReference>
<dbReference type="HAMAP" id="MF_00013">
    <property type="entry name" value="LipB"/>
    <property type="match status" value="1"/>
</dbReference>
<dbReference type="PROSITE" id="PS01313">
    <property type="entry name" value="LIPB"/>
    <property type="match status" value="1"/>
</dbReference>
<feature type="site" description="Lowers pKa of active site Cys" evidence="5">
    <location>
        <position position="186"/>
    </location>
</feature>
<keyword evidence="9" id="KW-1185">Reference proteome</keyword>
<comment type="pathway">
    <text evidence="1 5">Protein modification; protein lipoylation via endogenous pathway; protein N(6)-(lipoyl)lysine from octanoyl-[acyl-carrier-protein]: step 1/2.</text>
</comment>
<comment type="function">
    <text evidence="4 5">Catalyzes the transfer of endogenously produced octanoic acid from octanoyl-acyl-carrier-protein onto the lipoyl domains of lipoate-dependent enzymes. Lipoyl-ACP can also act as a substrate although octanoyl-ACP is likely to be the physiological substrate.</text>
</comment>
<evidence type="ECO:0000259" key="7">
    <source>
        <dbReference type="PROSITE" id="PS51733"/>
    </source>
</evidence>
<dbReference type="InterPro" id="IPR045864">
    <property type="entry name" value="aa-tRNA-synth_II/BPL/LPL"/>
</dbReference>
<name>A0A6L5G4B2_9ACTN</name>
<dbReference type="EC" id="2.3.1.181" evidence="5"/>
<dbReference type="Gene3D" id="3.30.930.10">
    <property type="entry name" value="Bira Bifunctional Protein, Domain 2"/>
    <property type="match status" value="1"/>
</dbReference>
<feature type="region of interest" description="Disordered" evidence="6">
    <location>
        <begin position="17"/>
        <end position="37"/>
    </location>
</feature>
<evidence type="ECO:0000256" key="5">
    <source>
        <dbReference type="HAMAP-Rule" id="MF_00013"/>
    </source>
</evidence>
<evidence type="ECO:0000256" key="6">
    <source>
        <dbReference type="SAM" id="MobiDB-lite"/>
    </source>
</evidence>
<evidence type="ECO:0000313" key="9">
    <source>
        <dbReference type="Proteomes" id="UP000477750"/>
    </source>
</evidence>
<dbReference type="RefSeq" id="WP_153023645.1">
    <property type="nucleotide sequence ID" value="NZ_WIAO01000002.1"/>
</dbReference>
<dbReference type="GO" id="GO:0009249">
    <property type="term" value="P:protein lipoylation"/>
    <property type="evidence" value="ECO:0007669"/>
    <property type="project" value="InterPro"/>
</dbReference>
<comment type="catalytic activity">
    <reaction evidence="5">
        <text>octanoyl-[ACP] + L-lysyl-[protein] = N(6)-octanoyl-L-lysyl-[protein] + holo-[ACP] + H(+)</text>
        <dbReference type="Rhea" id="RHEA:17665"/>
        <dbReference type="Rhea" id="RHEA-COMP:9636"/>
        <dbReference type="Rhea" id="RHEA-COMP:9685"/>
        <dbReference type="Rhea" id="RHEA-COMP:9752"/>
        <dbReference type="Rhea" id="RHEA-COMP:9928"/>
        <dbReference type="ChEBI" id="CHEBI:15378"/>
        <dbReference type="ChEBI" id="CHEBI:29969"/>
        <dbReference type="ChEBI" id="CHEBI:64479"/>
        <dbReference type="ChEBI" id="CHEBI:78463"/>
        <dbReference type="ChEBI" id="CHEBI:78809"/>
        <dbReference type="EC" id="2.3.1.181"/>
    </reaction>
</comment>
<reference evidence="8 9" key="1">
    <citation type="submission" date="2019-10" db="EMBL/GenBank/DDBJ databases">
        <title>Glycomyces albidus sp. nov., a novel actinomycete isolated from rhizosphere soil of wheat (Triticum aestivum L.).</title>
        <authorList>
            <person name="Qian L."/>
        </authorList>
    </citation>
    <scope>NUCLEOTIDE SEQUENCE [LARGE SCALE GENOMIC DNA]</scope>
    <source>
        <strain evidence="8 9">NEAU-7082</strain>
    </source>
</reference>
<keyword evidence="2 5" id="KW-0808">Transferase</keyword>
<dbReference type="NCBIfam" id="TIGR00214">
    <property type="entry name" value="lipB"/>
    <property type="match status" value="1"/>
</dbReference>
<evidence type="ECO:0000256" key="4">
    <source>
        <dbReference type="ARBA" id="ARBA00024732"/>
    </source>
</evidence>
<comment type="similarity">
    <text evidence="5">Belongs to the LipB family.</text>
</comment>
<dbReference type="AlphaFoldDB" id="A0A6L5G4B2"/>
<evidence type="ECO:0000313" key="8">
    <source>
        <dbReference type="EMBL" id="MQM24468.1"/>
    </source>
</evidence>
<dbReference type="EMBL" id="WIAO01000002">
    <property type="protein sequence ID" value="MQM24468.1"/>
    <property type="molecule type" value="Genomic_DNA"/>
</dbReference>
<proteinExistence type="inferred from homology"/>
<organism evidence="8 9">
    <name type="scientific">Glycomyces albidus</name>
    <dbReference type="NCBI Taxonomy" id="2656774"/>
    <lineage>
        <taxon>Bacteria</taxon>
        <taxon>Bacillati</taxon>
        <taxon>Actinomycetota</taxon>
        <taxon>Actinomycetes</taxon>
        <taxon>Glycomycetales</taxon>
        <taxon>Glycomycetaceae</taxon>
        <taxon>Glycomyces</taxon>
    </lineage>
</organism>
<dbReference type="UniPathway" id="UPA00538">
    <property type="reaction ID" value="UER00592"/>
</dbReference>
<dbReference type="GO" id="GO:0005737">
    <property type="term" value="C:cytoplasm"/>
    <property type="evidence" value="ECO:0007669"/>
    <property type="project" value="UniProtKB-SubCell"/>
</dbReference>
<evidence type="ECO:0000256" key="3">
    <source>
        <dbReference type="ARBA" id="ARBA00023315"/>
    </source>
</evidence>
<dbReference type="Pfam" id="PF21948">
    <property type="entry name" value="LplA-B_cat"/>
    <property type="match status" value="1"/>
</dbReference>
<evidence type="ECO:0000256" key="2">
    <source>
        <dbReference type="ARBA" id="ARBA00022679"/>
    </source>
</evidence>
<feature type="binding site" evidence="5">
    <location>
        <begin position="115"/>
        <end position="122"/>
    </location>
    <ligand>
        <name>substrate</name>
    </ligand>
</feature>
<sequence>MTAPVGTAGARGITVDSTAKHGTGIGSAGGPVETAPIETAPVATTTVEGITVEKRGLMDYQEAWDYQKELQQRRIDDEIGDTVLLLQHPSVYTAGRRTETWALPQDGTPVVTTDRGGQITWHGPGQLVGYPIMKMRNKVDVVGYVRRVEDMITAVVHEFGVTSARGRLRDRTGVWLPEDEKGPERKICAIGVRVRWATTMHGFALNCDPDMTYWDRIAPCAITDADVTSLSQELGRDVTVEEVLPVVEKHLGLLLERD</sequence>
<feature type="domain" description="BPL/LPL catalytic" evidence="7">
    <location>
        <begin position="77"/>
        <end position="258"/>
    </location>
</feature>
<comment type="caution">
    <text evidence="8">The sequence shown here is derived from an EMBL/GenBank/DDBJ whole genome shotgun (WGS) entry which is preliminary data.</text>
</comment>
<keyword evidence="5" id="KW-0963">Cytoplasm</keyword>
<dbReference type="InterPro" id="IPR020605">
    <property type="entry name" value="Octanoyltransferase_CS"/>
</dbReference>
<dbReference type="NCBIfam" id="NF010925">
    <property type="entry name" value="PRK14345.1"/>
    <property type="match status" value="1"/>
</dbReference>
<evidence type="ECO:0000256" key="1">
    <source>
        <dbReference type="ARBA" id="ARBA00004821"/>
    </source>
</evidence>
<feature type="binding site" evidence="5">
    <location>
        <begin position="202"/>
        <end position="204"/>
    </location>
    <ligand>
        <name>substrate</name>
    </ligand>
</feature>
<dbReference type="InterPro" id="IPR004143">
    <property type="entry name" value="BPL_LPL_catalytic"/>
</dbReference>
<dbReference type="InterPro" id="IPR000544">
    <property type="entry name" value="Octanoyltransferase"/>
</dbReference>
<dbReference type="SUPFAM" id="SSF55681">
    <property type="entry name" value="Class II aaRS and biotin synthetases"/>
    <property type="match status" value="1"/>
</dbReference>
<comment type="miscellaneous">
    <text evidence="5">In the reaction, the free carboxyl group of octanoic acid is attached via an amide linkage to the epsilon-amino group of a specific lysine residue of lipoyl domains of lipoate-dependent enzymes.</text>
</comment>
<protein>
    <recommendedName>
        <fullName evidence="5">Octanoyltransferase</fullName>
        <ecNumber evidence="5">2.3.1.181</ecNumber>
    </recommendedName>
    <alternativeName>
        <fullName evidence="5">Lipoate-protein ligase B</fullName>
    </alternativeName>
    <alternativeName>
        <fullName evidence="5">Lipoyl/octanoyl transferase</fullName>
    </alternativeName>
    <alternativeName>
        <fullName evidence="5">Octanoyl-[acyl-carrier-protein]-protein N-octanoyltransferase</fullName>
    </alternativeName>
</protein>
<feature type="binding site" evidence="5">
    <location>
        <begin position="189"/>
        <end position="191"/>
    </location>
    <ligand>
        <name>substrate</name>
    </ligand>
</feature>
<dbReference type="Proteomes" id="UP000477750">
    <property type="component" value="Unassembled WGS sequence"/>
</dbReference>
<accession>A0A6L5G4B2</accession>
<comment type="subcellular location">
    <subcellularLocation>
        <location evidence="5">Cytoplasm</location>
    </subcellularLocation>
</comment>
<gene>
    <name evidence="5 8" type="primary">lipB</name>
    <name evidence="8" type="ORF">GFD30_02560</name>
</gene>
<dbReference type="CDD" id="cd16444">
    <property type="entry name" value="LipB"/>
    <property type="match status" value="1"/>
</dbReference>
<dbReference type="PANTHER" id="PTHR10993">
    <property type="entry name" value="OCTANOYLTRANSFERASE"/>
    <property type="match status" value="1"/>
</dbReference>
<dbReference type="PROSITE" id="PS51733">
    <property type="entry name" value="BPL_LPL_CATALYTIC"/>
    <property type="match status" value="1"/>
</dbReference>
<feature type="active site" description="Acyl-thioester intermediate" evidence="5">
    <location>
        <position position="220"/>
    </location>
</feature>
<keyword evidence="3 5" id="KW-0012">Acyltransferase</keyword>